<accession>A8N713</accession>
<protein>
    <recommendedName>
        <fullName evidence="4">SnoaL-like domain-containing protein</fullName>
    </recommendedName>
</protein>
<name>A8N713_COPC7</name>
<evidence type="ECO:0008006" key="4">
    <source>
        <dbReference type="Google" id="ProtNLM"/>
    </source>
</evidence>
<feature type="chain" id="PRO_5002727090" description="SnoaL-like domain-containing protein" evidence="1">
    <location>
        <begin position="19"/>
        <end position="184"/>
    </location>
</feature>
<keyword evidence="3" id="KW-1185">Reference proteome</keyword>
<dbReference type="Proteomes" id="UP000001861">
    <property type="component" value="Unassembled WGS sequence"/>
</dbReference>
<evidence type="ECO:0000313" key="2">
    <source>
        <dbReference type="EMBL" id="EAU91250.1"/>
    </source>
</evidence>
<dbReference type="Gene3D" id="3.10.450.50">
    <property type="match status" value="1"/>
</dbReference>
<organism evidence="2 3">
    <name type="scientific">Coprinopsis cinerea (strain Okayama-7 / 130 / ATCC MYA-4618 / FGSC 9003)</name>
    <name type="common">Inky cap fungus</name>
    <name type="synonym">Hormographiella aspergillata</name>
    <dbReference type="NCBI Taxonomy" id="240176"/>
    <lineage>
        <taxon>Eukaryota</taxon>
        <taxon>Fungi</taxon>
        <taxon>Dikarya</taxon>
        <taxon>Basidiomycota</taxon>
        <taxon>Agaricomycotina</taxon>
        <taxon>Agaricomycetes</taxon>
        <taxon>Agaricomycetidae</taxon>
        <taxon>Agaricales</taxon>
        <taxon>Agaricineae</taxon>
        <taxon>Psathyrellaceae</taxon>
        <taxon>Coprinopsis</taxon>
    </lineage>
</organism>
<sequence>MRFFIHLLLASLLNIVFAAPKSENTDAFGLLRRTPDEARRGRPKCLSPSRVKAGEDWAIENYRASDDKDPSYVDNFIGEDTQIFFGESPPSSGKESIRESIEWQWNATSSVSHVLQRIIVLEDLTSVQTEVTYTFTDGAALTRKAITLYEKTPEDQFPAAIRVFGDFVEVFAKFIEVAGPPPGS</sequence>
<gene>
    <name evidence="2" type="ORF">CC1G_06885</name>
</gene>
<dbReference type="GeneID" id="6007064"/>
<reference evidence="2 3" key="1">
    <citation type="journal article" date="2010" name="Proc. Natl. Acad. Sci. U.S.A.">
        <title>Insights into evolution of multicellular fungi from the assembled chromosomes of the mushroom Coprinopsis cinerea (Coprinus cinereus).</title>
        <authorList>
            <person name="Stajich J.E."/>
            <person name="Wilke S.K."/>
            <person name="Ahren D."/>
            <person name="Au C.H."/>
            <person name="Birren B.W."/>
            <person name="Borodovsky M."/>
            <person name="Burns C."/>
            <person name="Canback B."/>
            <person name="Casselton L.A."/>
            <person name="Cheng C.K."/>
            <person name="Deng J."/>
            <person name="Dietrich F.S."/>
            <person name="Fargo D.C."/>
            <person name="Farman M.L."/>
            <person name="Gathman A.C."/>
            <person name="Goldberg J."/>
            <person name="Guigo R."/>
            <person name="Hoegger P.J."/>
            <person name="Hooker J.B."/>
            <person name="Huggins A."/>
            <person name="James T.Y."/>
            <person name="Kamada T."/>
            <person name="Kilaru S."/>
            <person name="Kodira C."/>
            <person name="Kues U."/>
            <person name="Kupfer D."/>
            <person name="Kwan H.S."/>
            <person name="Lomsadze A."/>
            <person name="Li W."/>
            <person name="Lilly W.W."/>
            <person name="Ma L.J."/>
            <person name="Mackey A.J."/>
            <person name="Manning G."/>
            <person name="Martin F."/>
            <person name="Muraguchi H."/>
            <person name="Natvig D.O."/>
            <person name="Palmerini H."/>
            <person name="Ramesh M.A."/>
            <person name="Rehmeyer C.J."/>
            <person name="Roe B.A."/>
            <person name="Shenoy N."/>
            <person name="Stanke M."/>
            <person name="Ter-Hovhannisyan V."/>
            <person name="Tunlid A."/>
            <person name="Velagapudi R."/>
            <person name="Vision T.J."/>
            <person name="Zeng Q."/>
            <person name="Zolan M.E."/>
            <person name="Pukkila P.J."/>
        </authorList>
    </citation>
    <scope>NUCLEOTIDE SEQUENCE [LARGE SCALE GENOMIC DNA]</scope>
    <source>
        <strain evidence="3">Okayama-7 / 130 / ATCC MYA-4618 / FGSC 9003</strain>
    </source>
</reference>
<dbReference type="InterPro" id="IPR032710">
    <property type="entry name" value="NTF2-like_dom_sf"/>
</dbReference>
<dbReference type="KEGG" id="cci:CC1G_06885"/>
<dbReference type="VEuPathDB" id="FungiDB:CC1G_06885"/>
<proteinExistence type="predicted"/>
<dbReference type="AlphaFoldDB" id="A8N713"/>
<feature type="signal peptide" evidence="1">
    <location>
        <begin position="1"/>
        <end position="18"/>
    </location>
</feature>
<dbReference type="EMBL" id="AACS02000003">
    <property type="protein sequence ID" value="EAU91250.1"/>
    <property type="molecule type" value="Genomic_DNA"/>
</dbReference>
<evidence type="ECO:0000256" key="1">
    <source>
        <dbReference type="SAM" id="SignalP"/>
    </source>
</evidence>
<dbReference type="SUPFAM" id="SSF54427">
    <property type="entry name" value="NTF2-like"/>
    <property type="match status" value="1"/>
</dbReference>
<evidence type="ECO:0000313" key="3">
    <source>
        <dbReference type="Proteomes" id="UP000001861"/>
    </source>
</evidence>
<dbReference type="RefSeq" id="XP_001830619.1">
    <property type="nucleotide sequence ID" value="XM_001830567.1"/>
</dbReference>
<dbReference type="OrthoDB" id="10434911at2759"/>
<dbReference type="InParanoid" id="A8N713"/>
<keyword evidence="1" id="KW-0732">Signal</keyword>
<comment type="caution">
    <text evidence="2">The sequence shown here is derived from an EMBL/GenBank/DDBJ whole genome shotgun (WGS) entry which is preliminary data.</text>
</comment>